<proteinExistence type="inferred from homology"/>
<dbReference type="SUPFAM" id="SSF50891">
    <property type="entry name" value="Cyclophilin-like"/>
    <property type="match status" value="1"/>
</dbReference>
<dbReference type="Pfam" id="PF00160">
    <property type="entry name" value="Pro_isomerase"/>
    <property type="match status" value="1"/>
</dbReference>
<dbReference type="PANTHER" id="PTHR45625:SF6">
    <property type="entry name" value="SPLICEOSOME-ASSOCIATED PROTEIN CWC27 HOMOLOG"/>
    <property type="match status" value="1"/>
</dbReference>
<organism evidence="8 9">
    <name type="scientific">Eufriesea mexicana</name>
    <dbReference type="NCBI Taxonomy" id="516756"/>
    <lineage>
        <taxon>Eukaryota</taxon>
        <taxon>Metazoa</taxon>
        <taxon>Ecdysozoa</taxon>
        <taxon>Arthropoda</taxon>
        <taxon>Hexapoda</taxon>
        <taxon>Insecta</taxon>
        <taxon>Pterygota</taxon>
        <taxon>Neoptera</taxon>
        <taxon>Endopterygota</taxon>
        <taxon>Hymenoptera</taxon>
        <taxon>Apocrita</taxon>
        <taxon>Aculeata</taxon>
        <taxon>Apoidea</taxon>
        <taxon>Anthophila</taxon>
        <taxon>Apidae</taxon>
        <taxon>Eufriesea</taxon>
    </lineage>
</organism>
<dbReference type="Proteomes" id="UP000250275">
    <property type="component" value="Unassembled WGS sequence"/>
</dbReference>
<dbReference type="PANTHER" id="PTHR45625">
    <property type="entry name" value="PEPTIDYL-PROLYL CIS-TRANS ISOMERASE-RELATED"/>
    <property type="match status" value="1"/>
</dbReference>
<evidence type="ECO:0000256" key="1">
    <source>
        <dbReference type="ARBA" id="ARBA00004123"/>
    </source>
</evidence>
<keyword evidence="8" id="KW-0413">Isomerase</keyword>
<dbReference type="InterPro" id="IPR044666">
    <property type="entry name" value="Cyclophilin_A-like"/>
</dbReference>
<evidence type="ECO:0000256" key="5">
    <source>
        <dbReference type="ARBA" id="ARBA00042090"/>
    </source>
</evidence>
<gene>
    <name evidence="8" type="ORF">WN48_10229</name>
</gene>
<keyword evidence="9" id="KW-1185">Reference proteome</keyword>
<comment type="subunit">
    <text evidence="6">Part of the activated spliceosome B/catalytic step 1 spliceosome, one of the forms of the spliceosome which has a well-formed active site but still cannot catalyze the branching reaction and is composed at least of 52 proteins, the U2, U5 and U6 snRNAs and the pre-mRNA. Recruited during early steps of activated spliceosome B maturation, it is probably one of the first proteins released from this complex as he matures to the spliceosome C complex. Component of the minor spliceosome, which splices U12-type introns.</text>
</comment>
<evidence type="ECO:0000259" key="7">
    <source>
        <dbReference type="Pfam" id="PF00160"/>
    </source>
</evidence>
<evidence type="ECO:0000313" key="9">
    <source>
        <dbReference type="Proteomes" id="UP000250275"/>
    </source>
</evidence>
<feature type="domain" description="PPIase cyclophilin-type" evidence="7">
    <location>
        <begin position="1"/>
        <end position="67"/>
    </location>
</feature>
<sequence>VVMETTVGDIGSELSAKEAPKACRNFIQICVKGYYHDPIFHTQGADPTGTGEGGKIYGEPFKDEFLTRITFLWTRDFNLLSFGEEAEEDNEESVILSKKFRGKARQLAII</sequence>
<evidence type="ECO:0000256" key="6">
    <source>
        <dbReference type="ARBA" id="ARBA00046368"/>
    </source>
</evidence>
<dbReference type="GO" id="GO:0003755">
    <property type="term" value="F:peptidyl-prolyl cis-trans isomerase activity"/>
    <property type="evidence" value="ECO:0007669"/>
    <property type="project" value="InterPro"/>
</dbReference>
<dbReference type="Gene3D" id="2.40.100.10">
    <property type="entry name" value="Cyclophilin-like"/>
    <property type="match status" value="1"/>
</dbReference>
<name>A0A310SNF4_9HYME</name>
<dbReference type="InterPro" id="IPR029000">
    <property type="entry name" value="Cyclophilin-like_dom_sf"/>
</dbReference>
<dbReference type="InterPro" id="IPR002130">
    <property type="entry name" value="Cyclophilin-type_PPIase_dom"/>
</dbReference>
<dbReference type="AlphaFoldDB" id="A0A310SNF4"/>
<evidence type="ECO:0000256" key="2">
    <source>
        <dbReference type="ARBA" id="ARBA00007365"/>
    </source>
</evidence>
<protein>
    <recommendedName>
        <fullName evidence="4">Spliceosome-associated protein CWC27 homolog</fullName>
    </recommendedName>
    <alternativeName>
        <fullName evidence="5">Probable inactive peptidyl-prolyl cis-trans isomerase CWC27 homolog</fullName>
    </alternativeName>
</protein>
<feature type="non-terminal residue" evidence="8">
    <location>
        <position position="1"/>
    </location>
</feature>
<evidence type="ECO:0000256" key="4">
    <source>
        <dbReference type="ARBA" id="ARBA00040027"/>
    </source>
</evidence>
<reference evidence="8 9" key="1">
    <citation type="submission" date="2015-07" db="EMBL/GenBank/DDBJ databases">
        <title>The genome of Eufriesea mexicana.</title>
        <authorList>
            <person name="Pan H."/>
            <person name="Kapheim K."/>
        </authorList>
    </citation>
    <scope>NUCLEOTIDE SEQUENCE [LARGE SCALE GENOMIC DNA]</scope>
    <source>
        <strain evidence="8">0111107269</strain>
        <tissue evidence="8">Whole body</tissue>
    </source>
</reference>
<evidence type="ECO:0000313" key="8">
    <source>
        <dbReference type="EMBL" id="OAD58877.1"/>
    </source>
</evidence>
<accession>A0A310SNF4</accession>
<keyword evidence="3" id="KW-0539">Nucleus</keyword>
<dbReference type="EMBL" id="KQ760832">
    <property type="protein sequence ID" value="OAD58877.1"/>
    <property type="molecule type" value="Genomic_DNA"/>
</dbReference>
<dbReference type="GO" id="GO:0071013">
    <property type="term" value="C:catalytic step 2 spliceosome"/>
    <property type="evidence" value="ECO:0007669"/>
    <property type="project" value="TreeGrafter"/>
</dbReference>
<comment type="similarity">
    <text evidence="2">Belongs to the cyclophilin-type PPIase family.</text>
</comment>
<evidence type="ECO:0000256" key="3">
    <source>
        <dbReference type="ARBA" id="ARBA00023242"/>
    </source>
</evidence>
<comment type="subcellular location">
    <subcellularLocation>
        <location evidence="1">Nucleus</location>
    </subcellularLocation>
</comment>